<organism evidence="4 5">
    <name type="scientific">Actinomyces urogenitalis</name>
    <dbReference type="NCBI Taxonomy" id="103621"/>
    <lineage>
        <taxon>Bacteria</taxon>
        <taxon>Bacillati</taxon>
        <taxon>Actinomycetota</taxon>
        <taxon>Actinomycetes</taxon>
        <taxon>Actinomycetales</taxon>
        <taxon>Actinomycetaceae</taxon>
        <taxon>Actinomyces</taxon>
    </lineage>
</organism>
<evidence type="ECO:0000313" key="4">
    <source>
        <dbReference type="EMBL" id="PKY98602.1"/>
    </source>
</evidence>
<comment type="caution">
    <text evidence="4">The sequence shown here is derived from an EMBL/GenBank/DDBJ whole genome shotgun (WGS) entry which is preliminary data.</text>
</comment>
<dbReference type="AlphaFoldDB" id="A0A2I1KSJ5"/>
<protein>
    <recommendedName>
        <fullName evidence="3">Leucine rich repeat variant domain-containing protein</fullName>
    </recommendedName>
</protein>
<dbReference type="Proteomes" id="UP000234778">
    <property type="component" value="Unassembled WGS sequence"/>
</dbReference>
<gene>
    <name evidence="4" type="ORF">CYJ26_07260</name>
</gene>
<name>A0A2I1KSJ5_9ACTO</name>
<accession>A0A2I1KSJ5</accession>
<dbReference type="InterPro" id="IPR057893">
    <property type="entry name" value="LRV_2"/>
</dbReference>
<dbReference type="Pfam" id="PF25591">
    <property type="entry name" value="LRV_2"/>
    <property type="match status" value="1"/>
</dbReference>
<evidence type="ECO:0000259" key="3">
    <source>
        <dbReference type="Pfam" id="PF25591"/>
    </source>
</evidence>
<feature type="region of interest" description="Disordered" evidence="1">
    <location>
        <begin position="233"/>
        <end position="289"/>
    </location>
</feature>
<evidence type="ECO:0000256" key="2">
    <source>
        <dbReference type="SAM" id="Phobius"/>
    </source>
</evidence>
<feature type="compositionally biased region" description="Low complexity" evidence="1">
    <location>
        <begin position="233"/>
        <end position="275"/>
    </location>
</feature>
<evidence type="ECO:0000256" key="1">
    <source>
        <dbReference type="SAM" id="MobiDB-lite"/>
    </source>
</evidence>
<feature type="domain" description="Leucine rich repeat variant" evidence="3">
    <location>
        <begin position="7"/>
        <end position="66"/>
    </location>
</feature>
<feature type="transmembrane region" description="Helical" evidence="2">
    <location>
        <begin position="206"/>
        <end position="227"/>
    </location>
</feature>
<proteinExistence type="predicted"/>
<keyword evidence="2" id="KW-1133">Transmembrane helix</keyword>
<sequence length="398" mass="39674">MSRSQDDLVARASDPNAELATLHELAQNYPGLRPYIAANPRTYPALLDWLAGLGDPAINAALASRGSAAESASQAGGPTQALPTPIPTAAFPATEAATSSTASATSAASAAQPQTQAYPAATPATQPPTQAVPVFEPEGVARATDPAPTQVAPALATSALPPVVQPAPAQPTPVQPAAWAGGSDGGVFGVGVAESRAPSGPRRSTIVLAILAAIALVLVVAIVVWFFSSGSSEPSTSAPTTQAQQEQPAATQDAPEQEATTEAPTPTPSPTQSQTLRAPAPADAVEMGSFTAPSGNISCTLGEDSVSCTINEHSFIPEDASCNSDPTVPFTVTVTKDGQALGSCGGAAAAGGAALSYGSSAKNDSFACTATEAAISCWSQVSGQGFSLSREDALGTVR</sequence>
<reference evidence="4 5" key="1">
    <citation type="submission" date="2017-12" db="EMBL/GenBank/DDBJ databases">
        <title>Phylogenetic diversity of female urinary microbiome.</title>
        <authorList>
            <person name="Thomas-White K."/>
            <person name="Wolfe A.J."/>
        </authorList>
    </citation>
    <scope>NUCLEOTIDE SEQUENCE [LARGE SCALE GENOMIC DNA]</scope>
    <source>
        <strain evidence="4 5">UMB0319</strain>
    </source>
</reference>
<evidence type="ECO:0000313" key="5">
    <source>
        <dbReference type="Proteomes" id="UP000234778"/>
    </source>
</evidence>
<dbReference type="EMBL" id="PKHA01000006">
    <property type="protein sequence ID" value="PKY98602.1"/>
    <property type="molecule type" value="Genomic_DNA"/>
</dbReference>
<keyword evidence="2" id="KW-0812">Transmembrane</keyword>
<feature type="region of interest" description="Disordered" evidence="1">
    <location>
        <begin position="94"/>
        <end position="131"/>
    </location>
</feature>
<dbReference type="RefSeq" id="WP_024036158.1">
    <property type="nucleotide sequence ID" value="NZ_JAHAIH010000009.1"/>
</dbReference>
<dbReference type="GeneID" id="81708726"/>
<keyword evidence="2" id="KW-0472">Membrane</keyword>